<keyword evidence="3" id="KW-1185">Reference proteome</keyword>
<dbReference type="InterPro" id="IPR002586">
    <property type="entry name" value="CobQ/CobB/MinD/ParA_Nub-bd_dom"/>
</dbReference>
<name>A0ABV9L139_9BACT</name>
<evidence type="ECO:0000259" key="1">
    <source>
        <dbReference type="Pfam" id="PF01656"/>
    </source>
</evidence>
<proteinExistence type="predicted"/>
<organism evidence="2 3">
    <name type="scientific">Dysgonomonas termitidis</name>
    <dbReference type="NCBI Taxonomy" id="1516126"/>
    <lineage>
        <taxon>Bacteria</taxon>
        <taxon>Pseudomonadati</taxon>
        <taxon>Bacteroidota</taxon>
        <taxon>Bacteroidia</taxon>
        <taxon>Bacteroidales</taxon>
        <taxon>Dysgonomonadaceae</taxon>
        <taxon>Dysgonomonas</taxon>
    </lineage>
</organism>
<dbReference type="InterPro" id="IPR050678">
    <property type="entry name" value="DNA_Partitioning_ATPase"/>
</dbReference>
<dbReference type="PANTHER" id="PTHR13696">
    <property type="entry name" value="P-LOOP CONTAINING NUCLEOSIDE TRIPHOSPHATE HYDROLASE"/>
    <property type="match status" value="1"/>
</dbReference>
<evidence type="ECO:0000313" key="3">
    <source>
        <dbReference type="Proteomes" id="UP001596023"/>
    </source>
</evidence>
<comment type="caution">
    <text evidence="2">The sequence shown here is derived from an EMBL/GenBank/DDBJ whole genome shotgun (WGS) entry which is preliminary data.</text>
</comment>
<gene>
    <name evidence="2" type="ORF">ACFO6W_17830</name>
</gene>
<evidence type="ECO:0000313" key="2">
    <source>
        <dbReference type="EMBL" id="MFC4675556.1"/>
    </source>
</evidence>
<dbReference type="Gene3D" id="3.40.50.300">
    <property type="entry name" value="P-loop containing nucleotide triphosphate hydrolases"/>
    <property type="match status" value="1"/>
</dbReference>
<dbReference type="CDD" id="cd02042">
    <property type="entry name" value="ParAB_family"/>
    <property type="match status" value="1"/>
</dbReference>
<dbReference type="Pfam" id="PF01656">
    <property type="entry name" value="CbiA"/>
    <property type="match status" value="1"/>
</dbReference>
<accession>A0ABV9L139</accession>
<dbReference type="InterPro" id="IPR027417">
    <property type="entry name" value="P-loop_NTPase"/>
</dbReference>
<dbReference type="Proteomes" id="UP001596023">
    <property type="component" value="Unassembled WGS sequence"/>
</dbReference>
<feature type="domain" description="CobQ/CobB/MinD/ParA nucleotide binding" evidence="1">
    <location>
        <begin position="8"/>
        <end position="218"/>
    </location>
</feature>
<protein>
    <submittedName>
        <fullName evidence="2">ParA family protein</fullName>
    </submittedName>
</protein>
<sequence>MKKEPLFISFSNQKGGVGKSAFTVLMASYFNYVLGKNVAIIDCDSPQHSINEERERESKLVMNDPYYKRLALNQFKLDNRGAYPIVPSNTMDAITTARQLIASSDTQFDMIFFDLPGTLNTKGVLTLIANMDYIFPPMIADRLAVESTLQFAVAMNEGYLSVGKGNIKGMYLFWNMVDGRERTDIYDVYEKVVGELGIQLLKSSVPDTKKFRKDILSSQKVLFRSTLFPADKVLIQKAKLAELAEEILQIINQ</sequence>
<reference evidence="3" key="1">
    <citation type="journal article" date="2019" name="Int. J. Syst. Evol. Microbiol.">
        <title>The Global Catalogue of Microorganisms (GCM) 10K type strain sequencing project: providing services to taxonomists for standard genome sequencing and annotation.</title>
        <authorList>
            <consortium name="The Broad Institute Genomics Platform"/>
            <consortium name="The Broad Institute Genome Sequencing Center for Infectious Disease"/>
            <person name="Wu L."/>
            <person name="Ma J."/>
        </authorList>
    </citation>
    <scope>NUCLEOTIDE SEQUENCE [LARGE SCALE GENOMIC DNA]</scope>
    <source>
        <strain evidence="3">CCUG 66188</strain>
    </source>
</reference>
<dbReference type="SUPFAM" id="SSF52540">
    <property type="entry name" value="P-loop containing nucleoside triphosphate hydrolases"/>
    <property type="match status" value="1"/>
</dbReference>
<dbReference type="EMBL" id="JBHSGN010000104">
    <property type="protein sequence ID" value="MFC4675556.1"/>
    <property type="molecule type" value="Genomic_DNA"/>
</dbReference>
<dbReference type="PANTHER" id="PTHR13696:SF52">
    <property type="entry name" value="PARA FAMILY PROTEIN CT_582"/>
    <property type="match status" value="1"/>
</dbReference>
<dbReference type="RefSeq" id="WP_379998893.1">
    <property type="nucleotide sequence ID" value="NZ_JBHSGN010000104.1"/>
</dbReference>